<dbReference type="InterPro" id="IPR003362">
    <property type="entry name" value="Bact_transf"/>
</dbReference>
<comment type="similarity">
    <text evidence="1">Belongs to the bacterial sugar transferase family.</text>
</comment>
<dbReference type="AlphaFoldDB" id="A0A1F4WI44"/>
<sequence length="172" mass="19948">RVGKDGQTFKFHKFSSMTTTTDEEEREFFIQLEKNDPRLLEAYKRNNFKFKNSDDPRITKVGNFIRRFSVDELPQFFNVLKGNMSLVGPRAYKQDELEYKLKEYPQSKRDVKTLLKVKPGITGVWQVSGRSEVGFPQRAKLDAGYARRSSILEDLKIILKTPWAMIAGKGAY</sequence>
<dbReference type="PANTHER" id="PTHR30576:SF0">
    <property type="entry name" value="UNDECAPRENYL-PHOSPHATE N-ACETYLGALACTOSAMINYL 1-PHOSPHATE TRANSFERASE-RELATED"/>
    <property type="match status" value="1"/>
</dbReference>
<dbReference type="Proteomes" id="UP000176492">
    <property type="component" value="Unassembled WGS sequence"/>
</dbReference>
<name>A0A1F4WI44_UNCKA</name>
<evidence type="ECO:0000256" key="1">
    <source>
        <dbReference type="ARBA" id="ARBA00006464"/>
    </source>
</evidence>
<proteinExistence type="inferred from homology"/>
<evidence type="ECO:0000259" key="2">
    <source>
        <dbReference type="Pfam" id="PF02397"/>
    </source>
</evidence>
<dbReference type="Pfam" id="PF02397">
    <property type="entry name" value="Bac_transf"/>
    <property type="match status" value="1"/>
</dbReference>
<feature type="domain" description="Bacterial sugar transferase" evidence="2">
    <location>
        <begin position="1"/>
        <end position="166"/>
    </location>
</feature>
<dbReference type="EMBL" id="MEVM01000056">
    <property type="protein sequence ID" value="OGC69124.1"/>
    <property type="molecule type" value="Genomic_DNA"/>
</dbReference>
<reference evidence="3 4" key="1">
    <citation type="journal article" date="2016" name="Nat. Commun.">
        <title>Thousands of microbial genomes shed light on interconnected biogeochemical processes in an aquifer system.</title>
        <authorList>
            <person name="Anantharaman K."/>
            <person name="Brown C.T."/>
            <person name="Hug L.A."/>
            <person name="Sharon I."/>
            <person name="Castelle C.J."/>
            <person name="Probst A.J."/>
            <person name="Thomas B.C."/>
            <person name="Singh A."/>
            <person name="Wilkins M.J."/>
            <person name="Karaoz U."/>
            <person name="Brodie E.L."/>
            <person name="Williams K.H."/>
            <person name="Hubbard S.S."/>
            <person name="Banfield J.F."/>
        </authorList>
    </citation>
    <scope>NUCLEOTIDE SEQUENCE [LARGE SCALE GENOMIC DNA]</scope>
</reference>
<dbReference type="GO" id="GO:0016780">
    <property type="term" value="F:phosphotransferase activity, for other substituted phosphate groups"/>
    <property type="evidence" value="ECO:0007669"/>
    <property type="project" value="TreeGrafter"/>
</dbReference>
<protein>
    <recommendedName>
        <fullName evidence="2">Bacterial sugar transferase domain-containing protein</fullName>
    </recommendedName>
</protein>
<dbReference type="PANTHER" id="PTHR30576">
    <property type="entry name" value="COLANIC BIOSYNTHESIS UDP-GLUCOSE LIPID CARRIER TRANSFERASE"/>
    <property type="match status" value="1"/>
</dbReference>
<accession>A0A1F4WI44</accession>
<evidence type="ECO:0000313" key="4">
    <source>
        <dbReference type="Proteomes" id="UP000176492"/>
    </source>
</evidence>
<comment type="caution">
    <text evidence="3">The sequence shown here is derived from an EMBL/GenBank/DDBJ whole genome shotgun (WGS) entry which is preliminary data.</text>
</comment>
<feature type="non-terminal residue" evidence="3">
    <location>
        <position position="1"/>
    </location>
</feature>
<evidence type="ECO:0000313" key="3">
    <source>
        <dbReference type="EMBL" id="OGC69124.1"/>
    </source>
</evidence>
<organism evidence="3 4">
    <name type="scientific">candidate division WWE3 bacterium RIFCSPLOWO2_02_FULL_53_10</name>
    <dbReference type="NCBI Taxonomy" id="1802629"/>
    <lineage>
        <taxon>Bacteria</taxon>
        <taxon>Katanobacteria</taxon>
    </lineage>
</organism>
<gene>
    <name evidence="3" type="ORF">A3J33_01550</name>
</gene>